<proteinExistence type="inferred from homology"/>
<evidence type="ECO:0000259" key="14">
    <source>
        <dbReference type="PROSITE" id="PS52004"/>
    </source>
</evidence>
<dbReference type="InterPro" id="IPR000794">
    <property type="entry name" value="Beta-ketoacyl_synthase"/>
</dbReference>
<evidence type="ECO:0000256" key="13">
    <source>
        <dbReference type="RuleBase" id="RU003694"/>
    </source>
</evidence>
<evidence type="ECO:0000256" key="12">
    <source>
        <dbReference type="PIRSR" id="PIRSR000447-1"/>
    </source>
</evidence>
<dbReference type="PIRSF" id="PIRSF000447">
    <property type="entry name" value="KAS_II"/>
    <property type="match status" value="1"/>
</dbReference>
<name>A0A1T4JR83_PORCN</name>
<dbReference type="Pfam" id="PF02801">
    <property type="entry name" value="Ketoacyl-synt_C"/>
    <property type="match status" value="1"/>
</dbReference>
<evidence type="ECO:0000256" key="11">
    <source>
        <dbReference type="PIRNR" id="PIRNR000447"/>
    </source>
</evidence>
<dbReference type="InterPro" id="IPR014031">
    <property type="entry name" value="Ketoacyl_synth_C"/>
</dbReference>
<dbReference type="GO" id="GO:0006633">
    <property type="term" value="P:fatty acid biosynthetic process"/>
    <property type="evidence" value="ECO:0007669"/>
    <property type="project" value="UniProtKB-UniRule"/>
</dbReference>
<dbReference type="SUPFAM" id="SSF53901">
    <property type="entry name" value="Thiolase-like"/>
    <property type="match status" value="2"/>
</dbReference>
<dbReference type="InterPro" id="IPR016039">
    <property type="entry name" value="Thiolase-like"/>
</dbReference>
<dbReference type="PANTHER" id="PTHR11712:SF336">
    <property type="entry name" value="3-OXOACYL-[ACYL-CARRIER-PROTEIN] SYNTHASE, MITOCHONDRIAL"/>
    <property type="match status" value="1"/>
</dbReference>
<evidence type="ECO:0000256" key="1">
    <source>
        <dbReference type="ARBA" id="ARBA00005194"/>
    </source>
</evidence>
<evidence type="ECO:0000256" key="2">
    <source>
        <dbReference type="ARBA" id="ARBA00008467"/>
    </source>
</evidence>
<evidence type="ECO:0000256" key="3">
    <source>
        <dbReference type="ARBA" id="ARBA00012356"/>
    </source>
</evidence>
<evidence type="ECO:0000256" key="4">
    <source>
        <dbReference type="ARBA" id="ARBA00014657"/>
    </source>
</evidence>
<keyword evidence="9 11" id="KW-0275">Fatty acid biosynthesis</keyword>
<comment type="catalytic activity">
    <reaction evidence="11">
        <text>(9Z)-hexadecenoyl-[ACP] + malonyl-[ACP] + H(+) = 3-oxo-(11Z)-octadecenoyl-[ACP] + holo-[ACP] + CO2</text>
        <dbReference type="Rhea" id="RHEA:55040"/>
        <dbReference type="Rhea" id="RHEA-COMP:9623"/>
        <dbReference type="Rhea" id="RHEA-COMP:9685"/>
        <dbReference type="Rhea" id="RHEA-COMP:10800"/>
        <dbReference type="Rhea" id="RHEA-COMP:14074"/>
        <dbReference type="ChEBI" id="CHEBI:15378"/>
        <dbReference type="ChEBI" id="CHEBI:16526"/>
        <dbReference type="ChEBI" id="CHEBI:64479"/>
        <dbReference type="ChEBI" id="CHEBI:78449"/>
        <dbReference type="ChEBI" id="CHEBI:83989"/>
        <dbReference type="ChEBI" id="CHEBI:138538"/>
        <dbReference type="EC" id="2.3.1.179"/>
    </reaction>
</comment>
<keyword evidence="10 11" id="KW-0012">Acyltransferase</keyword>
<evidence type="ECO:0000256" key="9">
    <source>
        <dbReference type="ARBA" id="ARBA00023160"/>
    </source>
</evidence>
<evidence type="ECO:0000313" key="15">
    <source>
        <dbReference type="EMBL" id="SJZ32679.1"/>
    </source>
</evidence>
<dbReference type="GO" id="GO:0005829">
    <property type="term" value="C:cytosol"/>
    <property type="evidence" value="ECO:0007669"/>
    <property type="project" value="TreeGrafter"/>
</dbReference>
<dbReference type="GO" id="GO:0004315">
    <property type="term" value="F:3-oxoacyl-[acyl-carrier-protein] synthase activity"/>
    <property type="evidence" value="ECO:0007669"/>
    <property type="project" value="UniProtKB-UniRule"/>
</dbReference>
<evidence type="ECO:0000256" key="10">
    <source>
        <dbReference type="ARBA" id="ARBA00023315"/>
    </source>
</evidence>
<comment type="pathway">
    <text evidence="1 11">Lipid metabolism; fatty acid biosynthesis.</text>
</comment>
<dbReference type="Gene3D" id="3.40.47.10">
    <property type="match status" value="1"/>
</dbReference>
<keyword evidence="7" id="KW-0276">Fatty acid metabolism</keyword>
<sequence length="418" mass="44333">MELKRVVVTGLGTISPLGNNVEDTWKALLEGKSGAGPVTLVDASTFKTQFACEVKDFDPNAHFDRKQARTYDRYSMFGLVAAEEAVNDAGLDPEKLDCNRVGVVFGAGIGGLKTFEEETMAYDPERGPRFSPFFIPKMIADIAAGHISMKYGFRGPNYATVSACASGTNAIADGFNLIRLGKANIIIAGGAEAAITISGLGGFNAMNALSTRNDDPQGASRPFSASRDGFVMGEGGAALILEEYEHAKARGAKIYAELAGAGMSADAHHLTASHPEGLGAKLVMRNALEDAEMTPEQIDYINVHGTSTPVGDISEVKAIQAVFGDHAYNLNISSTKSMTGHLLGAAGAIEALITVLAVKNDVVPPTINHADDDQDPEIDYKLNFTFNKKQERPVNAAISNTFGFGGHNASVIFKKVKE</sequence>
<evidence type="ECO:0000256" key="5">
    <source>
        <dbReference type="ARBA" id="ARBA00022516"/>
    </source>
</evidence>
<evidence type="ECO:0000313" key="16">
    <source>
        <dbReference type="Proteomes" id="UP000189956"/>
    </source>
</evidence>
<dbReference type="InterPro" id="IPR017568">
    <property type="entry name" value="3-oxoacyl-ACP_synth-2"/>
</dbReference>
<dbReference type="NCBIfam" id="NF005589">
    <property type="entry name" value="PRK07314.1"/>
    <property type="match status" value="1"/>
</dbReference>
<dbReference type="RefSeq" id="WP_025836876.1">
    <property type="nucleotide sequence ID" value="NZ_FUWL01000003.1"/>
</dbReference>
<dbReference type="SMART" id="SM00825">
    <property type="entry name" value="PKS_KS"/>
    <property type="match status" value="1"/>
</dbReference>
<dbReference type="PROSITE" id="PS00606">
    <property type="entry name" value="KS3_1"/>
    <property type="match status" value="1"/>
</dbReference>
<dbReference type="InterPro" id="IPR018201">
    <property type="entry name" value="Ketoacyl_synth_AS"/>
</dbReference>
<dbReference type="InterPro" id="IPR020841">
    <property type="entry name" value="PKS_Beta-ketoAc_synthase_dom"/>
</dbReference>
<comment type="function">
    <text evidence="11">Involved in the type II fatty acid elongation cycle. Catalyzes the elongation of a wide range of acyl-ACP by the addition of two carbons from malonyl-ACP to an acyl acceptor. Can efficiently catalyze the conversion of palmitoleoyl-ACP (cis-hexadec-9-enoyl-ACP) to cis-vaccenoyl-ACP (cis-octadec-11-enoyl-ACP), an essential step in the thermal regulation of fatty acid composition.</text>
</comment>
<dbReference type="UniPathway" id="UPA00094"/>
<dbReference type="InterPro" id="IPR014030">
    <property type="entry name" value="Ketoacyl_synth_N"/>
</dbReference>
<protein>
    <recommendedName>
        <fullName evidence="4 11">3-oxoacyl-[acyl-carrier-protein] synthase 2</fullName>
        <ecNumber evidence="3 11">2.3.1.179</ecNumber>
    </recommendedName>
</protein>
<keyword evidence="8" id="KW-0443">Lipid metabolism</keyword>
<dbReference type="PANTHER" id="PTHR11712">
    <property type="entry name" value="POLYKETIDE SYNTHASE-RELATED"/>
    <property type="match status" value="1"/>
</dbReference>
<dbReference type="Pfam" id="PF00109">
    <property type="entry name" value="ketoacyl-synt"/>
    <property type="match status" value="1"/>
</dbReference>
<dbReference type="Proteomes" id="UP000189956">
    <property type="component" value="Unassembled WGS sequence"/>
</dbReference>
<keyword evidence="6 11" id="KW-0808">Transferase</keyword>
<dbReference type="EMBL" id="FUWL01000003">
    <property type="protein sequence ID" value="SJZ32679.1"/>
    <property type="molecule type" value="Genomic_DNA"/>
</dbReference>
<comment type="similarity">
    <text evidence="2 11 13">Belongs to the thiolase-like superfamily. Beta-ketoacyl-ACP synthases family.</text>
</comment>
<reference evidence="15 16" key="1">
    <citation type="submission" date="2017-02" db="EMBL/GenBank/DDBJ databases">
        <authorList>
            <person name="Peterson S.W."/>
        </authorList>
    </citation>
    <scope>NUCLEOTIDE SEQUENCE [LARGE SCALE GENOMIC DNA]</scope>
    <source>
        <strain evidence="15 16">ATCC 700135</strain>
    </source>
</reference>
<gene>
    <name evidence="15" type="ORF">SAMN02745205_00310</name>
</gene>
<dbReference type="FunFam" id="3.40.47.10:FF:000009">
    <property type="entry name" value="3-oxoacyl-[acyl-carrier-protein] synthase 2"/>
    <property type="match status" value="1"/>
</dbReference>
<keyword evidence="5 11" id="KW-0444">Lipid biosynthesis</keyword>
<dbReference type="AlphaFoldDB" id="A0A1T4JR83"/>
<organism evidence="15 16">
    <name type="scientific">Porphyromonas cangingivalis</name>
    <dbReference type="NCBI Taxonomy" id="36874"/>
    <lineage>
        <taxon>Bacteria</taxon>
        <taxon>Pseudomonadati</taxon>
        <taxon>Bacteroidota</taxon>
        <taxon>Bacteroidia</taxon>
        <taxon>Bacteroidales</taxon>
        <taxon>Porphyromonadaceae</taxon>
        <taxon>Porphyromonas</taxon>
    </lineage>
</organism>
<dbReference type="PROSITE" id="PS52004">
    <property type="entry name" value="KS3_2"/>
    <property type="match status" value="1"/>
</dbReference>
<dbReference type="NCBIfam" id="TIGR03150">
    <property type="entry name" value="fabF"/>
    <property type="match status" value="1"/>
</dbReference>
<evidence type="ECO:0000256" key="6">
    <source>
        <dbReference type="ARBA" id="ARBA00022679"/>
    </source>
</evidence>
<evidence type="ECO:0000256" key="8">
    <source>
        <dbReference type="ARBA" id="ARBA00023098"/>
    </source>
</evidence>
<dbReference type="CDD" id="cd00834">
    <property type="entry name" value="KAS_I_II"/>
    <property type="match status" value="1"/>
</dbReference>
<evidence type="ECO:0000256" key="7">
    <source>
        <dbReference type="ARBA" id="ARBA00022832"/>
    </source>
</evidence>
<feature type="active site" description="For beta-ketoacyl synthase activity" evidence="12">
    <location>
        <position position="164"/>
    </location>
</feature>
<feature type="domain" description="Ketosynthase family 3 (KS3)" evidence="14">
    <location>
        <begin position="3"/>
        <end position="415"/>
    </location>
</feature>
<accession>A0A1T4JR83</accession>
<comment type="catalytic activity">
    <reaction evidence="11">
        <text>a fatty acyl-[ACP] + malonyl-[ACP] + H(+) = a 3-oxoacyl-[ACP] + holo-[ACP] + CO2</text>
        <dbReference type="Rhea" id="RHEA:22836"/>
        <dbReference type="Rhea" id="RHEA-COMP:9623"/>
        <dbReference type="Rhea" id="RHEA-COMP:9685"/>
        <dbReference type="Rhea" id="RHEA-COMP:9916"/>
        <dbReference type="Rhea" id="RHEA-COMP:14125"/>
        <dbReference type="ChEBI" id="CHEBI:15378"/>
        <dbReference type="ChEBI" id="CHEBI:16526"/>
        <dbReference type="ChEBI" id="CHEBI:64479"/>
        <dbReference type="ChEBI" id="CHEBI:78449"/>
        <dbReference type="ChEBI" id="CHEBI:78776"/>
        <dbReference type="ChEBI" id="CHEBI:138651"/>
    </reaction>
</comment>
<dbReference type="EC" id="2.3.1.179" evidence="3 11"/>